<dbReference type="InterPro" id="IPR013783">
    <property type="entry name" value="Ig-like_fold"/>
</dbReference>
<dbReference type="InterPro" id="IPR013098">
    <property type="entry name" value="Ig_I-set"/>
</dbReference>
<dbReference type="SMART" id="SM00408">
    <property type="entry name" value="IGc2"/>
    <property type="match status" value="1"/>
</dbReference>
<evidence type="ECO:0000256" key="9">
    <source>
        <dbReference type="SAM" id="MobiDB-lite"/>
    </source>
</evidence>
<organism evidence="11 12">
    <name type="scientific">Halocaridina rubra</name>
    <name type="common">Hawaiian red shrimp</name>
    <dbReference type="NCBI Taxonomy" id="373956"/>
    <lineage>
        <taxon>Eukaryota</taxon>
        <taxon>Metazoa</taxon>
        <taxon>Ecdysozoa</taxon>
        <taxon>Arthropoda</taxon>
        <taxon>Crustacea</taxon>
        <taxon>Multicrustacea</taxon>
        <taxon>Malacostraca</taxon>
        <taxon>Eumalacostraca</taxon>
        <taxon>Eucarida</taxon>
        <taxon>Decapoda</taxon>
        <taxon>Pleocyemata</taxon>
        <taxon>Caridea</taxon>
        <taxon>Atyoidea</taxon>
        <taxon>Atyidae</taxon>
        <taxon>Halocaridina</taxon>
    </lineage>
</organism>
<dbReference type="Gene3D" id="3.80.10.10">
    <property type="entry name" value="Ribonuclease Inhibitor"/>
    <property type="match status" value="1"/>
</dbReference>
<feature type="compositionally biased region" description="Polar residues" evidence="9">
    <location>
        <begin position="356"/>
        <end position="369"/>
    </location>
</feature>
<feature type="compositionally biased region" description="Polar residues" evidence="9">
    <location>
        <begin position="311"/>
        <end position="322"/>
    </location>
</feature>
<dbReference type="InterPro" id="IPR000483">
    <property type="entry name" value="Cys-rich_flank_reg_C"/>
</dbReference>
<dbReference type="SMART" id="SM00409">
    <property type="entry name" value="IG"/>
    <property type="match status" value="2"/>
</dbReference>
<dbReference type="InterPro" id="IPR050467">
    <property type="entry name" value="LRFN"/>
</dbReference>
<reference evidence="11 12" key="1">
    <citation type="submission" date="2023-11" db="EMBL/GenBank/DDBJ databases">
        <title>Halocaridina rubra genome assembly.</title>
        <authorList>
            <person name="Smith C."/>
        </authorList>
    </citation>
    <scope>NUCLEOTIDE SEQUENCE [LARGE SCALE GENOMIC DNA]</scope>
    <source>
        <strain evidence="11">EP-1</strain>
        <tissue evidence="11">Whole</tissue>
    </source>
</reference>
<dbReference type="SUPFAM" id="SSF48726">
    <property type="entry name" value="Immunoglobulin"/>
    <property type="match status" value="2"/>
</dbReference>
<comment type="caution">
    <text evidence="11">The sequence shown here is derived from an EMBL/GenBank/DDBJ whole genome shotgun (WGS) entry which is preliminary data.</text>
</comment>
<dbReference type="PANTHER" id="PTHR45842:SF12">
    <property type="entry name" value="KEKKON 5, ISOFORM A"/>
    <property type="match status" value="1"/>
</dbReference>
<evidence type="ECO:0000256" key="1">
    <source>
        <dbReference type="ARBA" id="ARBA00004370"/>
    </source>
</evidence>
<dbReference type="Pfam" id="PF07679">
    <property type="entry name" value="I-set"/>
    <property type="match status" value="1"/>
</dbReference>
<dbReference type="Pfam" id="PF13855">
    <property type="entry name" value="LRR_8"/>
    <property type="match status" value="1"/>
</dbReference>
<dbReference type="InterPro" id="IPR001611">
    <property type="entry name" value="Leu-rich_rpt"/>
</dbReference>
<dbReference type="PROSITE" id="PS50835">
    <property type="entry name" value="IG_LIKE"/>
    <property type="match status" value="2"/>
</dbReference>
<feature type="compositionally biased region" description="Basic and acidic residues" evidence="9">
    <location>
        <begin position="296"/>
        <end position="310"/>
    </location>
</feature>
<keyword evidence="12" id="KW-1185">Reference proteome</keyword>
<evidence type="ECO:0000256" key="8">
    <source>
        <dbReference type="ARBA" id="ARBA00023319"/>
    </source>
</evidence>
<dbReference type="InterPro" id="IPR032675">
    <property type="entry name" value="LRR_dom_sf"/>
</dbReference>
<feature type="region of interest" description="Disordered" evidence="9">
    <location>
        <begin position="241"/>
        <end position="370"/>
    </location>
</feature>
<feature type="compositionally biased region" description="Basic and acidic residues" evidence="9">
    <location>
        <begin position="266"/>
        <end position="286"/>
    </location>
</feature>
<dbReference type="Gene3D" id="2.60.40.10">
    <property type="entry name" value="Immunoglobulins"/>
    <property type="match status" value="2"/>
</dbReference>
<dbReference type="SUPFAM" id="SSF52058">
    <property type="entry name" value="L domain-like"/>
    <property type="match status" value="1"/>
</dbReference>
<proteinExistence type="predicted"/>
<dbReference type="SMART" id="SM00082">
    <property type="entry name" value="LRRCT"/>
    <property type="match status" value="1"/>
</dbReference>
<evidence type="ECO:0000256" key="4">
    <source>
        <dbReference type="ARBA" id="ARBA00022737"/>
    </source>
</evidence>
<dbReference type="EMBL" id="JAXCGZ010008633">
    <property type="protein sequence ID" value="KAK7077519.1"/>
    <property type="molecule type" value="Genomic_DNA"/>
</dbReference>
<protein>
    <recommendedName>
        <fullName evidence="10">Ig-like domain-containing protein</fullName>
    </recommendedName>
</protein>
<keyword evidence="7" id="KW-0325">Glycoprotein</keyword>
<feature type="compositionally biased region" description="Basic and acidic residues" evidence="9">
    <location>
        <begin position="324"/>
        <end position="335"/>
    </location>
</feature>
<dbReference type="InterPro" id="IPR036179">
    <property type="entry name" value="Ig-like_dom_sf"/>
</dbReference>
<dbReference type="AlphaFoldDB" id="A0AAN8XE90"/>
<dbReference type="InterPro" id="IPR007110">
    <property type="entry name" value="Ig-like_dom"/>
</dbReference>
<dbReference type="InterPro" id="IPR003598">
    <property type="entry name" value="Ig_sub2"/>
</dbReference>
<dbReference type="InterPro" id="IPR003599">
    <property type="entry name" value="Ig_sub"/>
</dbReference>
<keyword evidence="2" id="KW-0433">Leucine-rich repeat</keyword>
<name>A0AAN8XE90_HALRR</name>
<evidence type="ECO:0000256" key="7">
    <source>
        <dbReference type="ARBA" id="ARBA00023180"/>
    </source>
</evidence>
<feature type="compositionally biased region" description="Basic and acidic residues" evidence="9">
    <location>
        <begin position="342"/>
        <end position="355"/>
    </location>
</feature>
<sequence length="468" mass="53202">YLYKNRIRVIEKQVFHGLDKLEQLYLHFNDLATFDPDTFSNIPNLERLYLHFNKIENLGPDVFSNLNRLQRLFLHNNRLQKVPKGAFKNLHSLRRLRLDSNALVCDCQLMWLAHMVKEKQHRTQVAATCQFPVPLQGKSLTSITDSEFQCRGSPLITEGPSDVDVKFGGTAYFTCKVDGDPLPEVVWLHNNEVIDDDDRYSILTDGTLMIENAQDDDVGYYECMATNPMGEVRSRKAKMVPDEEGNEVKSQDHSDTLRHGTIINEPARENDRRGDSFRNVGERTETSRTNFVTNDRVSDSVVRSETDRVNTARSNTIRNNAVRSGDRIADARSDAARNNAVRSEDSRDNDVRSDTGRGNTVRSESNEAATNEADRFNAVQSETRNEEAPAKPRFLKLPSDVNITEGSPVEIECEASGVPRPFITWTKSDEPIIEGPRIQASGLQDFQSKNAQLLSQFFIEKYFRKCHV</sequence>
<dbReference type="InterPro" id="IPR003591">
    <property type="entry name" value="Leu-rich_rpt_typical-subtyp"/>
</dbReference>
<evidence type="ECO:0000256" key="6">
    <source>
        <dbReference type="ARBA" id="ARBA00023157"/>
    </source>
</evidence>
<dbReference type="Pfam" id="PF13927">
    <property type="entry name" value="Ig_3"/>
    <property type="match status" value="1"/>
</dbReference>
<evidence type="ECO:0000259" key="10">
    <source>
        <dbReference type="PROSITE" id="PS50835"/>
    </source>
</evidence>
<dbReference type="FunFam" id="2.60.40.10:FF:000004">
    <property type="entry name" value="DCC isoform 1"/>
    <property type="match status" value="1"/>
</dbReference>
<dbReference type="PANTHER" id="PTHR45842">
    <property type="entry name" value="SYNAPTIC ADHESION-LIKE MOLECULE SALM"/>
    <property type="match status" value="1"/>
</dbReference>
<keyword evidence="6" id="KW-1015">Disulfide bond</keyword>
<accession>A0AAN8XE90</accession>
<keyword evidence="3" id="KW-0732">Signal</keyword>
<evidence type="ECO:0000313" key="12">
    <source>
        <dbReference type="Proteomes" id="UP001381693"/>
    </source>
</evidence>
<feature type="domain" description="Ig-like" evidence="10">
    <location>
        <begin position="154"/>
        <end position="240"/>
    </location>
</feature>
<comment type="subcellular location">
    <subcellularLocation>
        <location evidence="1">Membrane</location>
    </subcellularLocation>
</comment>
<evidence type="ECO:0000313" key="11">
    <source>
        <dbReference type="EMBL" id="KAK7077519.1"/>
    </source>
</evidence>
<dbReference type="SMART" id="SM00369">
    <property type="entry name" value="LRR_TYP"/>
    <property type="match status" value="3"/>
</dbReference>
<keyword evidence="5" id="KW-0472">Membrane</keyword>
<evidence type="ECO:0000256" key="5">
    <source>
        <dbReference type="ARBA" id="ARBA00023136"/>
    </source>
</evidence>
<dbReference type="Proteomes" id="UP001381693">
    <property type="component" value="Unassembled WGS sequence"/>
</dbReference>
<dbReference type="PROSITE" id="PS51450">
    <property type="entry name" value="LRR"/>
    <property type="match status" value="1"/>
</dbReference>
<keyword evidence="8" id="KW-0393">Immunoglobulin domain</keyword>
<gene>
    <name evidence="11" type="ORF">SK128_025717</name>
</gene>
<feature type="domain" description="Ig-like" evidence="10">
    <location>
        <begin position="392"/>
        <end position="468"/>
    </location>
</feature>
<feature type="compositionally biased region" description="Basic and acidic residues" evidence="9">
    <location>
        <begin position="246"/>
        <end position="258"/>
    </location>
</feature>
<keyword evidence="4" id="KW-0677">Repeat</keyword>
<evidence type="ECO:0000256" key="2">
    <source>
        <dbReference type="ARBA" id="ARBA00022614"/>
    </source>
</evidence>
<evidence type="ECO:0000256" key="3">
    <source>
        <dbReference type="ARBA" id="ARBA00022729"/>
    </source>
</evidence>
<feature type="non-terminal residue" evidence="11">
    <location>
        <position position="1"/>
    </location>
</feature>
<dbReference type="GO" id="GO:0016020">
    <property type="term" value="C:membrane"/>
    <property type="evidence" value="ECO:0007669"/>
    <property type="project" value="UniProtKB-SubCell"/>
</dbReference>